<gene>
    <name evidence="1" type="ORF">MRB53_027493</name>
</gene>
<dbReference type="EMBL" id="CM056816">
    <property type="protein sequence ID" value="KAJ8634157.1"/>
    <property type="molecule type" value="Genomic_DNA"/>
</dbReference>
<accession>A0ACC2LM38</accession>
<sequence>MIVIFLAHESKLFTSPPSSPTPEFQEEYVKFSRRPRRPSTNEEKEERKLEVSLVEESVEMIGLVVEEDKKDKEEEQELEEERKEAAEQEEEETQAEQEEEEEEDKGAVDVGGKEEQELPADELNRRSEDLIQRVHKQRRLEVQMMECCGWKQGKETKTP</sequence>
<name>A0ACC2LM38_PERAE</name>
<evidence type="ECO:0000313" key="1">
    <source>
        <dbReference type="EMBL" id="KAJ8634157.1"/>
    </source>
</evidence>
<keyword evidence="2" id="KW-1185">Reference proteome</keyword>
<evidence type="ECO:0000313" key="2">
    <source>
        <dbReference type="Proteomes" id="UP001234297"/>
    </source>
</evidence>
<comment type="caution">
    <text evidence="1">The sequence shown here is derived from an EMBL/GenBank/DDBJ whole genome shotgun (WGS) entry which is preliminary data.</text>
</comment>
<organism evidence="1 2">
    <name type="scientific">Persea americana</name>
    <name type="common">Avocado</name>
    <dbReference type="NCBI Taxonomy" id="3435"/>
    <lineage>
        <taxon>Eukaryota</taxon>
        <taxon>Viridiplantae</taxon>
        <taxon>Streptophyta</taxon>
        <taxon>Embryophyta</taxon>
        <taxon>Tracheophyta</taxon>
        <taxon>Spermatophyta</taxon>
        <taxon>Magnoliopsida</taxon>
        <taxon>Magnoliidae</taxon>
        <taxon>Laurales</taxon>
        <taxon>Lauraceae</taxon>
        <taxon>Persea</taxon>
    </lineage>
</organism>
<dbReference type="Proteomes" id="UP001234297">
    <property type="component" value="Chromosome 8"/>
</dbReference>
<proteinExistence type="predicted"/>
<protein>
    <submittedName>
        <fullName evidence="1">Uncharacterized protein</fullName>
    </submittedName>
</protein>
<reference evidence="1 2" key="1">
    <citation type="journal article" date="2022" name="Hortic Res">
        <title>A haplotype resolved chromosomal level avocado genome allows analysis of novel avocado genes.</title>
        <authorList>
            <person name="Nath O."/>
            <person name="Fletcher S.J."/>
            <person name="Hayward A."/>
            <person name="Shaw L.M."/>
            <person name="Masouleh A.K."/>
            <person name="Furtado A."/>
            <person name="Henry R.J."/>
            <person name="Mitter N."/>
        </authorList>
    </citation>
    <scope>NUCLEOTIDE SEQUENCE [LARGE SCALE GENOMIC DNA]</scope>
    <source>
        <strain evidence="2">cv. Hass</strain>
    </source>
</reference>